<dbReference type="GO" id="GO:0016887">
    <property type="term" value="F:ATP hydrolysis activity"/>
    <property type="evidence" value="ECO:0007669"/>
    <property type="project" value="InterPro"/>
</dbReference>
<dbReference type="GO" id="GO:0000731">
    <property type="term" value="P:DNA synthesis involved in DNA repair"/>
    <property type="evidence" value="ECO:0007669"/>
    <property type="project" value="TreeGrafter"/>
</dbReference>
<protein>
    <submittedName>
        <fullName evidence="2">ATPase</fullName>
    </submittedName>
</protein>
<evidence type="ECO:0000313" key="3">
    <source>
        <dbReference type="Proteomes" id="UP000030428"/>
    </source>
</evidence>
<name>A0A0A6PG12_9GAMM</name>
<dbReference type="InterPro" id="IPR014555">
    <property type="entry name" value="RecF-like"/>
</dbReference>
<dbReference type="PIRSF" id="PIRSF029347">
    <property type="entry name" value="RecF"/>
    <property type="match status" value="1"/>
</dbReference>
<dbReference type="GO" id="GO:0006302">
    <property type="term" value="P:double-strand break repair"/>
    <property type="evidence" value="ECO:0007669"/>
    <property type="project" value="TreeGrafter"/>
</dbReference>
<keyword evidence="3" id="KW-1185">Reference proteome</keyword>
<accession>A0A0A6PG12</accession>
<dbReference type="PANTHER" id="PTHR32182">
    <property type="entry name" value="DNA REPLICATION AND REPAIR PROTEIN RECF"/>
    <property type="match status" value="1"/>
</dbReference>
<feature type="domain" description="ATPase AAA-type core" evidence="1">
    <location>
        <begin position="29"/>
        <end position="366"/>
    </location>
</feature>
<dbReference type="CDD" id="cd00267">
    <property type="entry name" value="ABC_ATPase"/>
    <property type="match status" value="1"/>
</dbReference>
<dbReference type="PANTHER" id="PTHR32182:SF22">
    <property type="entry name" value="ATP-DEPENDENT ENDONUCLEASE, OLD FAMILY-RELATED"/>
    <property type="match status" value="1"/>
</dbReference>
<dbReference type="InterPro" id="IPR027417">
    <property type="entry name" value="P-loop_NTPase"/>
</dbReference>
<dbReference type="GO" id="GO:0005524">
    <property type="term" value="F:ATP binding"/>
    <property type="evidence" value="ECO:0007669"/>
    <property type="project" value="InterPro"/>
</dbReference>
<comment type="caution">
    <text evidence="2">The sequence shown here is derived from an EMBL/GenBank/DDBJ whole genome shotgun (WGS) entry which is preliminary data.</text>
</comment>
<dbReference type="SUPFAM" id="SSF52540">
    <property type="entry name" value="P-loop containing nucleoside triphosphate hydrolases"/>
    <property type="match status" value="1"/>
</dbReference>
<sequence>MQYPSLKTLNLKNYKNLTMDNAPIELHPLNILIGPNCCGKSNLIGTLHFLKNCVTARADIGLTGLEVALDHLGGAKILNGKITRPAGVNFEFEFSTTELMQRGGVLELGLEIPTNGRRVTIHQELLRTGNADKPFYYYQCHDRESGKGRVSFYNESERGSHFEQLHDVPINDLALISITKLLENSQLPPEKAPLYKVRRHLMETIAQWRFYNANHTNLYNIRNSEPKIGGQEVLLSAALENLSLVLFNLSNQYIDFEENINNAMKAILPTTRRVRAIPSGRLGLTVEWYFEGIEEPFYLNEMSDGAVRMLCWAVILHSPVLPPLLVIDEPELGLHVAWMSTLAQWLKKAARKTQVVIATHSPDLLDHFTDNLEDVICFCRSKENFMPKHLSRKRLSNAFEEGWQLGDLYRVGDPDVGGWPW</sequence>
<reference evidence="2 3" key="1">
    <citation type="journal article" date="2016" name="Front. Microbiol.">
        <title>Single-Cell (Meta-)Genomics of a Dimorphic Candidatus Thiomargarita nelsonii Reveals Genomic Plasticity.</title>
        <authorList>
            <person name="Flood B.E."/>
            <person name="Fliss P."/>
            <person name="Jones D.S."/>
            <person name="Dick G.J."/>
            <person name="Jain S."/>
            <person name="Kaster A.K."/>
            <person name="Winkel M."/>
            <person name="Mussmann M."/>
            <person name="Bailey J."/>
        </authorList>
    </citation>
    <scope>NUCLEOTIDE SEQUENCE [LARGE SCALE GENOMIC DNA]</scope>
    <source>
        <strain evidence="2">Hydrate Ridge</strain>
    </source>
</reference>
<proteinExistence type="predicted"/>
<dbReference type="Pfam" id="PF13304">
    <property type="entry name" value="AAA_21"/>
    <property type="match status" value="1"/>
</dbReference>
<dbReference type="Gene3D" id="3.40.50.300">
    <property type="entry name" value="P-loop containing nucleotide triphosphate hydrolases"/>
    <property type="match status" value="1"/>
</dbReference>
<organism evidence="2 3">
    <name type="scientific">Candidatus Thiomargarita nelsonii</name>
    <dbReference type="NCBI Taxonomy" id="1003181"/>
    <lineage>
        <taxon>Bacteria</taxon>
        <taxon>Pseudomonadati</taxon>
        <taxon>Pseudomonadota</taxon>
        <taxon>Gammaproteobacteria</taxon>
        <taxon>Thiotrichales</taxon>
        <taxon>Thiotrichaceae</taxon>
        <taxon>Thiomargarita</taxon>
    </lineage>
</organism>
<dbReference type="AlphaFoldDB" id="A0A0A6PG12"/>
<dbReference type="EMBL" id="JSZA02000021">
    <property type="protein sequence ID" value="KHD09257.1"/>
    <property type="molecule type" value="Genomic_DNA"/>
</dbReference>
<evidence type="ECO:0000259" key="1">
    <source>
        <dbReference type="Pfam" id="PF13304"/>
    </source>
</evidence>
<dbReference type="Proteomes" id="UP000030428">
    <property type="component" value="Unassembled WGS sequence"/>
</dbReference>
<gene>
    <name evidence="2" type="ORF">PN36_07410</name>
</gene>
<evidence type="ECO:0000313" key="2">
    <source>
        <dbReference type="EMBL" id="KHD09257.1"/>
    </source>
</evidence>
<dbReference type="InterPro" id="IPR003959">
    <property type="entry name" value="ATPase_AAA_core"/>
</dbReference>